<evidence type="ECO:0000313" key="10">
    <source>
        <dbReference type="Proteomes" id="UP001164746"/>
    </source>
</evidence>
<feature type="region of interest" description="Disordered" evidence="7">
    <location>
        <begin position="212"/>
        <end position="237"/>
    </location>
</feature>
<dbReference type="PRINTS" id="PR00450">
    <property type="entry name" value="RECOVERIN"/>
</dbReference>
<gene>
    <name evidence="9" type="ORF">MAR_036666</name>
</gene>
<feature type="domain" description="EF-hand" evidence="8">
    <location>
        <begin position="102"/>
        <end position="137"/>
    </location>
</feature>
<evidence type="ECO:0000256" key="5">
    <source>
        <dbReference type="ARBA" id="ARBA00022837"/>
    </source>
</evidence>
<evidence type="ECO:0000256" key="2">
    <source>
        <dbReference type="ARBA" id="ARBA00022707"/>
    </source>
</evidence>
<organism evidence="9 10">
    <name type="scientific">Mya arenaria</name>
    <name type="common">Soft-shell clam</name>
    <dbReference type="NCBI Taxonomy" id="6604"/>
    <lineage>
        <taxon>Eukaryota</taxon>
        <taxon>Metazoa</taxon>
        <taxon>Spiralia</taxon>
        <taxon>Lophotrochozoa</taxon>
        <taxon>Mollusca</taxon>
        <taxon>Bivalvia</taxon>
        <taxon>Autobranchia</taxon>
        <taxon>Heteroconchia</taxon>
        <taxon>Euheterodonta</taxon>
        <taxon>Imparidentia</taxon>
        <taxon>Neoheterodontei</taxon>
        <taxon>Myida</taxon>
        <taxon>Myoidea</taxon>
        <taxon>Myidae</taxon>
        <taxon>Mya</taxon>
    </lineage>
</organism>
<keyword evidence="10" id="KW-1185">Reference proteome</keyword>
<proteinExistence type="inferred from homology"/>
<dbReference type="PANTHER" id="PTHR23055:SF178">
    <property type="entry name" value="NEUROCALCIN HOMOLOG"/>
    <property type="match status" value="1"/>
</dbReference>
<dbReference type="EMBL" id="CP111024">
    <property type="protein sequence ID" value="WAR22997.1"/>
    <property type="molecule type" value="Genomic_DNA"/>
</dbReference>
<keyword evidence="2" id="KW-0519">Myristate</keyword>
<dbReference type="Proteomes" id="UP001164746">
    <property type="component" value="Chromosome 13"/>
</dbReference>
<keyword evidence="3" id="KW-0479">Metal-binding</keyword>
<dbReference type="InterPro" id="IPR002048">
    <property type="entry name" value="EF_hand_dom"/>
</dbReference>
<dbReference type="InterPro" id="IPR011992">
    <property type="entry name" value="EF-hand-dom_pair"/>
</dbReference>
<name>A0ABY7FN33_MYAAR</name>
<keyword evidence="6" id="KW-0449">Lipoprotein</keyword>
<dbReference type="InterPro" id="IPR028846">
    <property type="entry name" value="Recoverin"/>
</dbReference>
<dbReference type="PANTHER" id="PTHR23055">
    <property type="entry name" value="CALCIUM BINDING PROTEINS"/>
    <property type="match status" value="1"/>
</dbReference>
<dbReference type="InterPro" id="IPR018247">
    <property type="entry name" value="EF_Hand_1_Ca_BS"/>
</dbReference>
<evidence type="ECO:0000256" key="3">
    <source>
        <dbReference type="ARBA" id="ARBA00022723"/>
    </source>
</evidence>
<dbReference type="SUPFAM" id="SSF47473">
    <property type="entry name" value="EF-hand"/>
    <property type="match status" value="1"/>
</dbReference>
<dbReference type="PROSITE" id="PS00018">
    <property type="entry name" value="EF_HAND_1"/>
    <property type="match status" value="3"/>
</dbReference>
<comment type="similarity">
    <text evidence="1">Belongs to the recoverin family.</text>
</comment>
<dbReference type="CDD" id="cd00051">
    <property type="entry name" value="EFh"/>
    <property type="match status" value="2"/>
</dbReference>
<dbReference type="Pfam" id="PF13833">
    <property type="entry name" value="EF-hand_8"/>
    <property type="match status" value="1"/>
</dbReference>
<dbReference type="PROSITE" id="PS50222">
    <property type="entry name" value="EF_HAND_2"/>
    <property type="match status" value="3"/>
</dbReference>
<reference evidence="9" key="1">
    <citation type="submission" date="2022-11" db="EMBL/GenBank/DDBJ databases">
        <title>Centuries of genome instability and evolution in soft-shell clam transmissible cancer (bioRxiv).</title>
        <authorList>
            <person name="Hart S.F.M."/>
            <person name="Yonemitsu M.A."/>
            <person name="Giersch R.M."/>
            <person name="Beal B.F."/>
            <person name="Arriagada G."/>
            <person name="Davis B.W."/>
            <person name="Ostrander E.A."/>
            <person name="Goff S.P."/>
            <person name="Metzger M.J."/>
        </authorList>
    </citation>
    <scope>NUCLEOTIDE SEQUENCE</scope>
    <source>
        <strain evidence="9">MELC-2E11</strain>
        <tissue evidence="9">Siphon/mantle</tissue>
    </source>
</reference>
<feature type="compositionally biased region" description="Polar residues" evidence="7">
    <location>
        <begin position="218"/>
        <end position="229"/>
    </location>
</feature>
<feature type="domain" description="EF-hand" evidence="8">
    <location>
        <begin position="151"/>
        <end position="186"/>
    </location>
</feature>
<evidence type="ECO:0000259" key="8">
    <source>
        <dbReference type="PROSITE" id="PS50222"/>
    </source>
</evidence>
<evidence type="ECO:0000313" key="9">
    <source>
        <dbReference type="EMBL" id="WAR22997.1"/>
    </source>
</evidence>
<dbReference type="Gene3D" id="1.10.238.10">
    <property type="entry name" value="EF-hand"/>
    <property type="match status" value="1"/>
</dbReference>
<dbReference type="Pfam" id="PF13499">
    <property type="entry name" value="EF-hand_7"/>
    <property type="match status" value="1"/>
</dbReference>
<keyword evidence="4" id="KW-0677">Repeat</keyword>
<dbReference type="SMART" id="SM00054">
    <property type="entry name" value="EFh"/>
    <property type="match status" value="3"/>
</dbReference>
<accession>A0ABY7FN33</accession>
<keyword evidence="5" id="KW-0106">Calcium</keyword>
<evidence type="ECO:0000256" key="7">
    <source>
        <dbReference type="SAM" id="MobiDB-lite"/>
    </source>
</evidence>
<sequence>MGSGKSKVRKLNPSTISELQKNIDVDFTRDEIEEWFREYQATLRKGQSRLTMREFGEVYSSVFDGDANGFVRHLFRSFDMDNDGFVDFKEFIVGLCVSGSDKPEVKLKWAFKMYDIDGNGSISREEMSSMLKAIYRMISTDMSNTKADIQTIEELVVEFFRSADRNHDDAISQEEFMAGVREMPAILHLLQCDPAAEGDLQGPVTQLDSLDIDKESLPNASTQSKTSGAKMNAYKAS</sequence>
<protein>
    <submittedName>
        <fullName evidence="9">NCALD-like protein</fullName>
    </submittedName>
</protein>
<evidence type="ECO:0000256" key="6">
    <source>
        <dbReference type="ARBA" id="ARBA00023288"/>
    </source>
</evidence>
<feature type="domain" description="EF-hand" evidence="8">
    <location>
        <begin position="66"/>
        <end position="101"/>
    </location>
</feature>
<evidence type="ECO:0000256" key="4">
    <source>
        <dbReference type="ARBA" id="ARBA00022737"/>
    </source>
</evidence>
<evidence type="ECO:0000256" key="1">
    <source>
        <dbReference type="ARBA" id="ARBA00006049"/>
    </source>
</evidence>